<evidence type="ECO:0000313" key="4">
    <source>
        <dbReference type="EMBL" id="NYI45506.1"/>
    </source>
</evidence>
<dbReference type="PRINTS" id="PR00455">
    <property type="entry name" value="HTHTETR"/>
</dbReference>
<gene>
    <name evidence="4" type="ORF">BJ993_002586</name>
</gene>
<dbReference type="Gene3D" id="1.10.10.60">
    <property type="entry name" value="Homeodomain-like"/>
    <property type="match status" value="1"/>
</dbReference>
<evidence type="ECO:0000313" key="5">
    <source>
        <dbReference type="Proteomes" id="UP000562045"/>
    </source>
</evidence>
<comment type="caution">
    <text evidence="4">The sequence shown here is derived from an EMBL/GenBank/DDBJ whole genome shotgun (WGS) entry which is preliminary data.</text>
</comment>
<dbReference type="SUPFAM" id="SSF48498">
    <property type="entry name" value="Tetracyclin repressor-like, C-terminal domain"/>
    <property type="match status" value="1"/>
</dbReference>
<dbReference type="GO" id="GO:0003700">
    <property type="term" value="F:DNA-binding transcription factor activity"/>
    <property type="evidence" value="ECO:0007669"/>
    <property type="project" value="TreeGrafter"/>
</dbReference>
<organism evidence="4 5">
    <name type="scientific">Nocardioides aromaticivorans</name>
    <dbReference type="NCBI Taxonomy" id="200618"/>
    <lineage>
        <taxon>Bacteria</taxon>
        <taxon>Bacillati</taxon>
        <taxon>Actinomycetota</taxon>
        <taxon>Actinomycetes</taxon>
        <taxon>Propionibacteriales</taxon>
        <taxon>Nocardioidaceae</taxon>
        <taxon>Nocardioides</taxon>
    </lineage>
</organism>
<protein>
    <submittedName>
        <fullName evidence="4">AcrR family transcriptional regulator</fullName>
    </submittedName>
</protein>
<dbReference type="Proteomes" id="UP000562045">
    <property type="component" value="Unassembled WGS sequence"/>
</dbReference>
<dbReference type="RefSeq" id="WP_179649106.1">
    <property type="nucleotide sequence ID" value="NZ_JACBZM010000001.1"/>
</dbReference>
<dbReference type="AlphaFoldDB" id="A0A7Y9ZL45"/>
<dbReference type="Pfam" id="PF17920">
    <property type="entry name" value="TetR_C_16"/>
    <property type="match status" value="1"/>
</dbReference>
<dbReference type="InterPro" id="IPR009057">
    <property type="entry name" value="Homeodomain-like_sf"/>
</dbReference>
<dbReference type="PROSITE" id="PS50977">
    <property type="entry name" value="HTH_TETR_2"/>
    <property type="match status" value="1"/>
</dbReference>
<dbReference type="PANTHER" id="PTHR30055:SF235">
    <property type="entry name" value="TRANSCRIPTIONAL REGULATORY PROTEIN"/>
    <property type="match status" value="1"/>
</dbReference>
<dbReference type="InterPro" id="IPR041678">
    <property type="entry name" value="TetR_C_16"/>
</dbReference>
<evidence type="ECO:0000256" key="2">
    <source>
        <dbReference type="PROSITE-ProRule" id="PRU00335"/>
    </source>
</evidence>
<feature type="domain" description="HTH tetR-type" evidence="3">
    <location>
        <begin position="13"/>
        <end position="73"/>
    </location>
</feature>
<feature type="DNA-binding region" description="H-T-H motif" evidence="2">
    <location>
        <begin position="36"/>
        <end position="55"/>
    </location>
</feature>
<name>A0A7Y9ZL45_9ACTN</name>
<reference evidence="4 5" key="1">
    <citation type="submission" date="2020-07" db="EMBL/GenBank/DDBJ databases">
        <title>Sequencing the genomes of 1000 actinobacteria strains.</title>
        <authorList>
            <person name="Klenk H.-P."/>
        </authorList>
    </citation>
    <scope>NUCLEOTIDE SEQUENCE [LARGE SCALE GENOMIC DNA]</scope>
    <source>
        <strain evidence="4 5">DSM 15131</strain>
    </source>
</reference>
<dbReference type="InterPro" id="IPR036271">
    <property type="entry name" value="Tet_transcr_reg_TetR-rel_C_sf"/>
</dbReference>
<dbReference type="InterPro" id="IPR050109">
    <property type="entry name" value="HTH-type_TetR-like_transc_reg"/>
</dbReference>
<dbReference type="GO" id="GO:0000976">
    <property type="term" value="F:transcription cis-regulatory region binding"/>
    <property type="evidence" value="ECO:0007669"/>
    <property type="project" value="TreeGrafter"/>
</dbReference>
<dbReference type="SUPFAM" id="SSF46689">
    <property type="entry name" value="Homeodomain-like"/>
    <property type="match status" value="1"/>
</dbReference>
<evidence type="ECO:0000256" key="1">
    <source>
        <dbReference type="ARBA" id="ARBA00023125"/>
    </source>
</evidence>
<dbReference type="Pfam" id="PF00440">
    <property type="entry name" value="TetR_N"/>
    <property type="match status" value="1"/>
</dbReference>
<dbReference type="EMBL" id="JACBZM010000001">
    <property type="protein sequence ID" value="NYI45506.1"/>
    <property type="molecule type" value="Genomic_DNA"/>
</dbReference>
<keyword evidence="1 2" id="KW-0238">DNA-binding</keyword>
<dbReference type="PANTHER" id="PTHR30055">
    <property type="entry name" value="HTH-TYPE TRANSCRIPTIONAL REGULATOR RUTR"/>
    <property type="match status" value="1"/>
</dbReference>
<dbReference type="Gene3D" id="1.10.357.10">
    <property type="entry name" value="Tetracycline Repressor, domain 2"/>
    <property type="match status" value="1"/>
</dbReference>
<proteinExistence type="predicted"/>
<accession>A0A7Y9ZL45</accession>
<evidence type="ECO:0000259" key="3">
    <source>
        <dbReference type="PROSITE" id="PS50977"/>
    </source>
</evidence>
<dbReference type="InterPro" id="IPR001647">
    <property type="entry name" value="HTH_TetR"/>
</dbReference>
<sequence length="196" mass="20810">MTAQPRGRRRGNPDTRAAILAAARERFAASGFGGTTIRSIAGAAGVDPALVHHYFGSKDDLFVAALELPVDPRAVMAQQVVGPLEGAGERLLRALLGVWDDPQVQPALLAMVRRLVEPGGDALFREGFLPVVLLPLGQALGVERPERRMPLVASQVIGVILLRYVVRAAPLADWDADLVVATYAPVLDGFLAGPLP</sequence>